<keyword evidence="2 4" id="KW-0808">Transferase</keyword>
<accession>A0A5B9N4J6</accession>
<proteinExistence type="predicted"/>
<organism evidence="4 5">
    <name type="scientific">Aeromonas phage 4L372XY</name>
    <dbReference type="NCBI Taxonomy" id="2588520"/>
    <lineage>
        <taxon>Viruses</taxon>
        <taxon>Duplodnaviria</taxon>
        <taxon>Heunggongvirae</taxon>
        <taxon>Uroviricota</taxon>
        <taxon>Caudoviricetes</taxon>
        <taxon>Plateaulakevirus</taxon>
        <taxon>Plateaulakevirus pv4L372XY</taxon>
    </lineage>
</organism>
<evidence type="ECO:0000313" key="4">
    <source>
        <dbReference type="EMBL" id="QEG08844.1"/>
    </source>
</evidence>
<sequence>MIEDYKDENLWLMKGDCLERMKEIPDGSVDVVISDIPYGIDYSDWDVTHNNRNSALLGKSPAQDKSNLFKTRGKPKNGWSENDKKRSAEFQKFCNLWLGELHRVTKPCSPLLIMTGRQNQHRFTVAAEDLGFIFKDYIIWDKKRAPFRAQNINRVLCSRGIPEIDGEYRLGCMAPVAEPIVWMFKPYKLGSTITDIFLQTGVGCFESSQLKTNIISLDSFVVDKKHETQKPVELMDALVKTFSVEGHTVLDMFMGSGTTGVSCHNLNRKFIGIEMDDNYFDVAKNRILGK</sequence>
<dbReference type="GeneID" id="55617300"/>
<reference evidence="4 5" key="1">
    <citation type="submission" date="2019-04" db="EMBL/GenBank/DDBJ databases">
        <title>Nine Novel Phages from a Plateau Lake in Southwest China Provide Insights into Aeromonas Phage Diversity.</title>
        <authorList>
            <person name="Xiao W."/>
            <person name="Bai M."/>
            <person name="Wang Y."/>
            <person name="Cui X."/>
        </authorList>
    </citation>
    <scope>NUCLEOTIDE SEQUENCE [LARGE SCALE GENOMIC DNA]</scope>
</reference>
<dbReference type="EMBL" id="MK813941">
    <property type="protein sequence ID" value="QEG08844.1"/>
    <property type="molecule type" value="Genomic_DNA"/>
</dbReference>
<dbReference type="InterPro" id="IPR002941">
    <property type="entry name" value="DNA_methylase_N4/N6"/>
</dbReference>
<dbReference type="GO" id="GO:0003677">
    <property type="term" value="F:DNA binding"/>
    <property type="evidence" value="ECO:0007669"/>
    <property type="project" value="InterPro"/>
</dbReference>
<feature type="domain" description="DNA methylase N-4/N-6" evidence="3">
    <location>
        <begin position="29"/>
        <end position="284"/>
    </location>
</feature>
<dbReference type="SUPFAM" id="SSF53335">
    <property type="entry name" value="S-adenosyl-L-methionine-dependent methyltransferases"/>
    <property type="match status" value="1"/>
</dbReference>
<protein>
    <submittedName>
        <fullName evidence="4">DNA (Cytosine-5-)-methyltransferase</fullName>
    </submittedName>
</protein>
<dbReference type="RefSeq" id="YP_009846928.1">
    <property type="nucleotide sequence ID" value="NC_048772.1"/>
</dbReference>
<dbReference type="PRINTS" id="PR00508">
    <property type="entry name" value="S21N4MTFRASE"/>
</dbReference>
<dbReference type="KEGG" id="vg:55617300"/>
<dbReference type="GO" id="GO:0008170">
    <property type="term" value="F:N-methyltransferase activity"/>
    <property type="evidence" value="ECO:0007669"/>
    <property type="project" value="InterPro"/>
</dbReference>
<dbReference type="Pfam" id="PF01555">
    <property type="entry name" value="N6_N4_Mtase"/>
    <property type="match status" value="1"/>
</dbReference>
<dbReference type="InterPro" id="IPR001091">
    <property type="entry name" value="RM_Methyltransferase"/>
</dbReference>
<keyword evidence="5" id="KW-1185">Reference proteome</keyword>
<keyword evidence="1 4" id="KW-0489">Methyltransferase</keyword>
<gene>
    <name evidence="4" type="primary">4L372XY_129</name>
</gene>
<evidence type="ECO:0000256" key="1">
    <source>
        <dbReference type="ARBA" id="ARBA00022603"/>
    </source>
</evidence>
<dbReference type="GO" id="GO:0032259">
    <property type="term" value="P:methylation"/>
    <property type="evidence" value="ECO:0007669"/>
    <property type="project" value="UniProtKB-KW"/>
</dbReference>
<dbReference type="InterPro" id="IPR029063">
    <property type="entry name" value="SAM-dependent_MTases_sf"/>
</dbReference>
<dbReference type="Gene3D" id="3.40.50.150">
    <property type="entry name" value="Vaccinia Virus protein VP39"/>
    <property type="match status" value="1"/>
</dbReference>
<evidence type="ECO:0000256" key="2">
    <source>
        <dbReference type="ARBA" id="ARBA00022679"/>
    </source>
</evidence>
<name>A0A5B9N4J6_9CAUD</name>
<dbReference type="Proteomes" id="UP000325103">
    <property type="component" value="Segment"/>
</dbReference>
<evidence type="ECO:0000259" key="3">
    <source>
        <dbReference type="Pfam" id="PF01555"/>
    </source>
</evidence>
<evidence type="ECO:0000313" key="5">
    <source>
        <dbReference type="Proteomes" id="UP000325103"/>
    </source>
</evidence>